<comment type="caution">
    <text evidence="2">The sequence shown here is derived from an EMBL/GenBank/DDBJ whole genome shotgun (WGS) entry which is preliminary data.</text>
</comment>
<dbReference type="InterPro" id="IPR007360">
    <property type="entry name" value="SirB"/>
</dbReference>
<keyword evidence="1" id="KW-0812">Transmembrane</keyword>
<reference evidence="2 3" key="1">
    <citation type="submission" date="2020-09" db="EMBL/GenBank/DDBJ databases">
        <authorList>
            <person name="Tanuku N.R.S."/>
        </authorList>
    </citation>
    <scope>NUCLEOTIDE SEQUENCE [LARGE SCALE GENOMIC DNA]</scope>
    <source>
        <strain evidence="2 3">AK62</strain>
    </source>
</reference>
<feature type="transmembrane region" description="Helical" evidence="1">
    <location>
        <begin position="72"/>
        <end position="90"/>
    </location>
</feature>
<proteinExistence type="predicted"/>
<dbReference type="PANTHER" id="PTHR39594">
    <property type="entry name" value="PROTEIN YCHQ"/>
    <property type="match status" value="1"/>
</dbReference>
<keyword evidence="1" id="KW-0472">Membrane</keyword>
<sequence>MNVYLMLKHTHLTLVGLSITLFLLRALCMYAWPGALKARWLKVTPHVIDTLLLLSAIGLMLTISQYPLTHHWLTAKILGLVAYIGFGTVALKRGRNLRTRSLALLGALASVGYMLGVAITRSPTLGIF</sequence>
<protein>
    <submittedName>
        <fullName evidence="2">SirB2 family protein</fullName>
    </submittedName>
</protein>
<feature type="transmembrane region" description="Helical" evidence="1">
    <location>
        <begin position="102"/>
        <end position="120"/>
    </location>
</feature>
<evidence type="ECO:0000313" key="3">
    <source>
        <dbReference type="Proteomes" id="UP000810171"/>
    </source>
</evidence>
<keyword evidence="1" id="KW-1133">Transmembrane helix</keyword>
<dbReference type="Pfam" id="PF04247">
    <property type="entry name" value="SirB"/>
    <property type="match status" value="1"/>
</dbReference>
<name>A0ABS3ZDA9_9GAMM</name>
<evidence type="ECO:0000313" key="2">
    <source>
        <dbReference type="EMBL" id="MBP0049305.1"/>
    </source>
</evidence>
<dbReference type="Proteomes" id="UP000810171">
    <property type="component" value="Unassembled WGS sequence"/>
</dbReference>
<accession>A0ABS3ZDA9</accession>
<dbReference type="PANTHER" id="PTHR39594:SF1">
    <property type="entry name" value="PROTEIN YCHQ"/>
    <property type="match status" value="1"/>
</dbReference>
<feature type="transmembrane region" description="Helical" evidence="1">
    <location>
        <begin position="12"/>
        <end position="35"/>
    </location>
</feature>
<organism evidence="2 3">
    <name type="scientific">Marinobacterium alkalitolerans</name>
    <dbReference type="NCBI Taxonomy" id="1542925"/>
    <lineage>
        <taxon>Bacteria</taxon>
        <taxon>Pseudomonadati</taxon>
        <taxon>Pseudomonadota</taxon>
        <taxon>Gammaproteobacteria</taxon>
        <taxon>Oceanospirillales</taxon>
        <taxon>Oceanospirillaceae</taxon>
        <taxon>Marinobacterium</taxon>
    </lineage>
</organism>
<gene>
    <name evidence="2" type="ORF">H9C73_11205</name>
</gene>
<evidence type="ECO:0000256" key="1">
    <source>
        <dbReference type="SAM" id="Phobius"/>
    </source>
</evidence>
<keyword evidence="3" id="KW-1185">Reference proteome</keyword>
<dbReference type="EMBL" id="JACVEW010000016">
    <property type="protein sequence ID" value="MBP0049305.1"/>
    <property type="molecule type" value="Genomic_DNA"/>
</dbReference>
<dbReference type="PIRSF" id="PIRSF005610">
    <property type="entry name" value="SirB"/>
    <property type="match status" value="1"/>
</dbReference>